<name>A0A6J3MIT5_9PEZI</name>
<reference evidence="9" key="3">
    <citation type="submission" date="2025-08" db="UniProtKB">
        <authorList>
            <consortium name="RefSeq"/>
        </authorList>
    </citation>
    <scope>IDENTIFICATION</scope>
    <source>
        <strain evidence="9">CBS 342.82</strain>
    </source>
</reference>
<dbReference type="GO" id="GO:0004386">
    <property type="term" value="F:helicase activity"/>
    <property type="evidence" value="ECO:0007669"/>
    <property type="project" value="InterPro"/>
</dbReference>
<dbReference type="Pfam" id="PF13087">
    <property type="entry name" value="AAA_12"/>
    <property type="match status" value="1"/>
</dbReference>
<dbReference type="Gene3D" id="1.10.8.60">
    <property type="match status" value="2"/>
</dbReference>
<feature type="region of interest" description="Disordered" evidence="6">
    <location>
        <begin position="2223"/>
        <end position="2269"/>
    </location>
</feature>
<dbReference type="RefSeq" id="XP_033464655.1">
    <property type="nucleotide sequence ID" value="XM_033600657.1"/>
</dbReference>
<dbReference type="FunFam" id="1.10.8.60:FF:000160">
    <property type="entry name" value="WGS project CABT00000000 data, contig 2.55"/>
    <property type="match status" value="1"/>
</dbReference>
<dbReference type="InterPro" id="IPR041677">
    <property type="entry name" value="DNA2/NAM7_AAA_11"/>
</dbReference>
<evidence type="ECO:0000256" key="5">
    <source>
        <dbReference type="SAM" id="Coils"/>
    </source>
</evidence>
<gene>
    <name evidence="9" type="ORF">K489DRAFT_309765</name>
</gene>
<feature type="domain" description="AAA+ ATPase" evidence="7">
    <location>
        <begin position="1623"/>
        <end position="1772"/>
    </location>
</feature>
<dbReference type="InterPro" id="IPR000641">
    <property type="entry name" value="CbxX/CfxQ"/>
</dbReference>
<dbReference type="FunFam" id="3.40.50.300:FF:001660">
    <property type="entry name" value="NF-X1 finger and helicase protein, putative"/>
    <property type="match status" value="1"/>
</dbReference>
<dbReference type="InterPro" id="IPR003959">
    <property type="entry name" value="ATPase_AAA_core"/>
</dbReference>
<dbReference type="PANTHER" id="PTHR43392:SF2">
    <property type="entry name" value="AAA-TYPE ATPASE FAMILY PROTEIN _ ANKYRIN REPEAT FAMILY PROTEIN"/>
    <property type="match status" value="1"/>
</dbReference>
<dbReference type="SUPFAM" id="SSF52540">
    <property type="entry name" value="P-loop containing nucleoside triphosphate hydrolases"/>
    <property type="match status" value="4"/>
</dbReference>
<dbReference type="InterPro" id="IPR003593">
    <property type="entry name" value="AAA+_ATPase"/>
</dbReference>
<dbReference type="CDD" id="cd18808">
    <property type="entry name" value="SF1_C_Upf1"/>
    <property type="match status" value="1"/>
</dbReference>
<dbReference type="InterPro" id="IPR050773">
    <property type="entry name" value="CbxX/CfxQ_RuBisCO_ESX"/>
</dbReference>
<keyword evidence="4" id="KW-0067">ATP-binding</keyword>
<dbReference type="OrthoDB" id="2423195at2759"/>
<evidence type="ECO:0000313" key="9">
    <source>
        <dbReference type="RefSeq" id="XP_033464655.1"/>
    </source>
</evidence>
<feature type="coiled-coil region" evidence="5">
    <location>
        <begin position="1157"/>
        <end position="1202"/>
    </location>
</feature>
<evidence type="ECO:0000256" key="6">
    <source>
        <dbReference type="SAM" id="MobiDB-lite"/>
    </source>
</evidence>
<dbReference type="Pfam" id="PF00004">
    <property type="entry name" value="AAA"/>
    <property type="match status" value="3"/>
</dbReference>
<keyword evidence="5" id="KW-0175">Coiled coil</keyword>
<feature type="region of interest" description="Disordered" evidence="6">
    <location>
        <begin position="1226"/>
        <end position="1292"/>
    </location>
</feature>
<dbReference type="Gene3D" id="3.40.50.300">
    <property type="entry name" value="P-loop containing nucleotide triphosphate hydrolases"/>
    <property type="match status" value="5"/>
</dbReference>
<feature type="domain" description="AAA+ ATPase" evidence="7">
    <location>
        <begin position="486"/>
        <end position="827"/>
    </location>
</feature>
<dbReference type="Pfam" id="PF13086">
    <property type="entry name" value="AAA_11"/>
    <property type="match status" value="1"/>
</dbReference>
<dbReference type="PANTHER" id="PTHR43392">
    <property type="entry name" value="AAA-TYPE ATPASE FAMILY PROTEIN / ANKYRIN REPEAT FAMILY PROTEIN"/>
    <property type="match status" value="1"/>
</dbReference>
<dbReference type="FunFam" id="3.40.50.300:FF:000216">
    <property type="entry name" value="Type VII secretion ATPase EccA"/>
    <property type="match status" value="3"/>
</dbReference>
<evidence type="ECO:0000256" key="2">
    <source>
        <dbReference type="ARBA" id="ARBA00022741"/>
    </source>
</evidence>
<evidence type="ECO:0000256" key="1">
    <source>
        <dbReference type="ARBA" id="ARBA00010378"/>
    </source>
</evidence>
<feature type="domain" description="AAA+ ATPase" evidence="7">
    <location>
        <begin position="1901"/>
        <end position="2038"/>
    </location>
</feature>
<dbReference type="Proteomes" id="UP000504637">
    <property type="component" value="Unplaced"/>
</dbReference>
<dbReference type="InterPro" id="IPR041627">
    <property type="entry name" value="AAA_lid_6"/>
</dbReference>
<dbReference type="CDD" id="cd17936">
    <property type="entry name" value="EEXXEc_NFX1"/>
    <property type="match status" value="1"/>
</dbReference>
<keyword evidence="8" id="KW-1185">Reference proteome</keyword>
<keyword evidence="3" id="KW-0347">Helicase</keyword>
<evidence type="ECO:0000313" key="8">
    <source>
        <dbReference type="Proteomes" id="UP000504637"/>
    </source>
</evidence>
<protein>
    <submittedName>
        <fullName evidence="9">P-loop containing nucleoside triphosphate hydrolase protein</fullName>
    </submittedName>
</protein>
<dbReference type="InterPro" id="IPR047187">
    <property type="entry name" value="SF1_C_Upf1"/>
</dbReference>
<evidence type="ECO:0000256" key="4">
    <source>
        <dbReference type="ARBA" id="ARBA00022840"/>
    </source>
</evidence>
<feature type="region of interest" description="Disordered" evidence="6">
    <location>
        <begin position="2136"/>
        <end position="2205"/>
    </location>
</feature>
<reference evidence="9" key="1">
    <citation type="submission" date="2020-01" db="EMBL/GenBank/DDBJ databases">
        <authorList>
            <consortium name="DOE Joint Genome Institute"/>
            <person name="Haridas S."/>
            <person name="Albert R."/>
            <person name="Binder M."/>
            <person name="Bloem J."/>
            <person name="Labutti K."/>
            <person name="Salamov A."/>
            <person name="Andreopoulos B."/>
            <person name="Baker S.E."/>
            <person name="Barry K."/>
            <person name="Bills G."/>
            <person name="Bluhm B.H."/>
            <person name="Cannon C."/>
            <person name="Castanera R."/>
            <person name="Culley D.E."/>
            <person name="Daum C."/>
            <person name="Ezra D."/>
            <person name="Gonzalez J.B."/>
            <person name="Henrissat B."/>
            <person name="Kuo A."/>
            <person name="Liang C."/>
            <person name="Lipzen A."/>
            <person name="Lutzoni F."/>
            <person name="Magnuson J."/>
            <person name="Mondo S."/>
            <person name="Nolan M."/>
            <person name="Ohm R."/>
            <person name="Pangilinan J."/>
            <person name="Park H.-J."/>
            <person name="Ramirez L."/>
            <person name="Alfaro M."/>
            <person name="Sun H."/>
            <person name="Tritt A."/>
            <person name="Yoshinaga Y."/>
            <person name="Zwiers L.-H."/>
            <person name="Turgeon B.G."/>
            <person name="Goodwin S.B."/>
            <person name="Spatafora J.W."/>
            <person name="Crous P.W."/>
            <person name="Grigoriev I.V."/>
        </authorList>
    </citation>
    <scope>NUCLEOTIDE SEQUENCE</scope>
    <source>
        <strain evidence="9">CBS 342.82</strain>
    </source>
</reference>
<keyword evidence="9" id="KW-0378">Hydrolase</keyword>
<dbReference type="InterPro" id="IPR041679">
    <property type="entry name" value="DNA2/NAM7-like_C"/>
</dbReference>
<dbReference type="CDD" id="cd06008">
    <property type="entry name" value="NF-X1-zinc-finger"/>
    <property type="match status" value="1"/>
</dbReference>
<feature type="coiled-coil region" evidence="5">
    <location>
        <begin position="2280"/>
        <end position="2307"/>
    </location>
</feature>
<organism evidence="9">
    <name type="scientific">Dissoconium aciculare CBS 342.82</name>
    <dbReference type="NCBI Taxonomy" id="1314786"/>
    <lineage>
        <taxon>Eukaryota</taxon>
        <taxon>Fungi</taxon>
        <taxon>Dikarya</taxon>
        <taxon>Ascomycota</taxon>
        <taxon>Pezizomycotina</taxon>
        <taxon>Dothideomycetes</taxon>
        <taxon>Dothideomycetidae</taxon>
        <taxon>Mycosphaerellales</taxon>
        <taxon>Dissoconiaceae</taxon>
        <taxon>Dissoconium</taxon>
    </lineage>
</organism>
<dbReference type="Pfam" id="PF17866">
    <property type="entry name" value="AAA_lid_6"/>
    <property type="match status" value="1"/>
</dbReference>
<dbReference type="CDD" id="cd00009">
    <property type="entry name" value="AAA"/>
    <property type="match status" value="2"/>
</dbReference>
<dbReference type="GO" id="GO:0016887">
    <property type="term" value="F:ATP hydrolysis activity"/>
    <property type="evidence" value="ECO:0007669"/>
    <property type="project" value="InterPro"/>
</dbReference>
<feature type="compositionally biased region" description="Polar residues" evidence="6">
    <location>
        <begin position="1247"/>
        <end position="1276"/>
    </location>
</feature>
<proteinExistence type="inferred from homology"/>
<comment type="similarity">
    <text evidence="1">Belongs to the CbxX/CfxQ family.</text>
</comment>
<dbReference type="GeneID" id="54358457"/>
<keyword evidence="2" id="KW-0547">Nucleotide-binding</keyword>
<dbReference type="PRINTS" id="PR00819">
    <property type="entry name" value="CBXCFQXSUPER"/>
</dbReference>
<sequence length="2348" mass="260532">MATSAVRSARLSNFLKAVQDGKKTVTNTNEGKLLLEAICDQPDSARAVASLMSSGVARNALSNAMSMDLSLEFLNGIASQFIIYITDEVVRQLGNGQIFQDLLTTFMDVPLFWQALQAAHGNKSLTTGIRAYASLVLSLLSLPPSLPFLSNLDVVTIAQNAVSPRAGIVNSQDQDIRTIGYQIQQALAITTQGLSASHSLRDQVGGRHDNDFADFRQIELCPTADELASKQTPFYLPYETVRDADRSIRPAMHLDNQFRLLREDMIHELREDLAIAQGRGKTNRRPVVLQQLKLWGMDCGQEGKSRSARLALRCFSKLADKMPADLDNRKKYLRQNPQIVKHEAFGCILACGEVLAFATIDRDVDKLAETPPTLLLHVLGDAALLRVLIAFKTERQADMRFVLVGTPFFAYEPVLKRLQTMTSIPLAEQLLNLEGNHMPRQSELGLERLAAEIETHQGQDLKSLLDLPKTVQLDKSQTASLNAALTQKVSVIQGPPGTGKSFVGALILKALFQNTKEKILVLAFKNHALDQTLEDAMDMGIPEGTMVRLGSKFSPRTECLKIFEQRKNFTGGKLSREQWNLQKSFYEDVDDLARTTREESKSFAKWQFSNAEILEGLEFSCGEDLEYFEAFRVPAASDGMTRVGSNGKAVGPDYLIGRWLKGMDAGIFDEMARGSHGAIWKMTRDSRNLKCRQWIQDAISERAKVVTTSTGRYGKVNERLATFRGSRDAALVQTKRIVGCTTTAAAKNTQLLSSINPGIIIVEEAGEVLESHILVSLSKATKQLILIGDHLQLRPKVNNFGLTVDKNDGFDLDRSLFERLVVEGYPLSTLVKQHRMRPEISSLVRRLMYPDLQDDVKTFNRANIRGLASDVIFFNHSHLEDDDSKNSAPDDGRKASRQNRFEADIVLKTVKYMAQQGYSTDDLVVLTPYLGQLRLLMDRLREEVEMAMDPVLSDIDSHDLVKAGLLTPAAAKVGQKKLTMSTIDNFQGEEGKIVIVSLTRANRRGDVGFMRSAQRLNVLLSRARDGIIIVGNAESFTSSKSASGVWKPFIAQLQENHQLFDGLPTKCEQHPDQTTLLKTAADFDEYCPDGGCTRPCPAMLSCGQHACPSRCHSLSDHSKIACNYILHEKCPQNHTFTRRCSQKLKVCTKCEAEKKALDAKQKRDHALAEKREALEKEHRRKLQEIDERIREQQQLRKDQDEDRARRNLLAQRVHDLQQEYLLTQQHAAQAPAAAPPKDYPNDPQDHATPTPTANAQNDPSTSVTEPIESSQSASTGKSKDTRDPKSGSPAEIDWQYQKDIEGAANEHIDALMQMIGLESIKQKVLNVKTKIETVLRQGASLKSERFGAVFLGNPGTGKTTVARLYAKCLASMGVVPGTEFKELTAARLMNGGTKFCEQTIQDVLNAGGGAIFIDEAYQLASAQSPGGRQVLDFLLPEVENHTGKILFILAGYNKEMEDLFAHNEGFRSRFPHELKFADYEDHELRKIFEHQVRARYKNPSMELEDGFDGLYARIVARRIGYARGRPGFGNARAVANQVAIVFERQANRLKTERRSGKRPNDFFTSKEDLIGPEPSVALANNKSWQKLGDLIGLKAVKESIGALLQTLQTNYENELQERPLISFNLNKVFLGSPGTGKTTVAKLYGQILADIGFLSNGEVIVKDPSDFIGDVIGASEKVTKGILAATVGKVLVIDECYGLYSGASASTSSQNDVFRTAVIDTLVAGIQSVPGEDRCVLLLGYKNEMERMFQNVNPGLSRRFPLSEAFLFEDFSEAELHTILDSKLTQAGYTATVTALETAMDFLQRARNKPNFGNAGEVDILLNGAKARHQQRSMQSSSPIGMVFEPVDIDPDYDRIARASVNVQELFKNDIGREDIVKEMEAIQKLTKLYKARGKNPREAVPFNFVFSGPPGTGKTTTARKMGQIYYDMGFLATAEVKEVSATDLIGEYVGHTGPKTLKTFEKALGKVLFIDEAYRLGQGRFAKEAIDEIVDCLTKEAFMNRLVVILAGYQEQVDQLLTVNPGLMSRFQKTLQFRHLPATDCVELLMRKLRANDMLDVRAVDPGSATFVASLCAKFDKLQRLGSWANARDVETLCKKLVQRMMASADETASESILVHEGDISAVVDVFISERQQRHLHNTSTDGGDSATLATAGIPQPDSDRTTNPPAVPASQVKTTTTAAPPDLSLSQGRVEAEDVSVGVRRDSGVSDEAWDALLAAQKAADEREKDYQDISTKAQELESKANEPDEESSDPLNVGPDDNDEERKRKLEESRIRRELARRKREVEAERLRRELAAKEVARKAEQEVQRKLRVVGLCVAGYRWIRMHDGYVCAGGSHYVSNAQLADMH</sequence>
<dbReference type="InterPro" id="IPR027417">
    <property type="entry name" value="P-loop_NTPase"/>
</dbReference>
<dbReference type="GO" id="GO:0005524">
    <property type="term" value="F:ATP binding"/>
    <property type="evidence" value="ECO:0007669"/>
    <property type="project" value="UniProtKB-KW"/>
</dbReference>
<feature type="domain" description="AAA+ ATPase" evidence="7">
    <location>
        <begin position="1344"/>
        <end position="1476"/>
    </location>
</feature>
<reference evidence="9" key="2">
    <citation type="submission" date="2020-04" db="EMBL/GenBank/DDBJ databases">
        <authorList>
            <consortium name="NCBI Genome Project"/>
        </authorList>
    </citation>
    <scope>NUCLEOTIDE SEQUENCE</scope>
    <source>
        <strain evidence="9">CBS 342.82</strain>
    </source>
</reference>
<dbReference type="SMART" id="SM00382">
    <property type="entry name" value="AAA"/>
    <property type="match status" value="4"/>
</dbReference>
<accession>A0A6J3MIT5</accession>
<evidence type="ECO:0000256" key="3">
    <source>
        <dbReference type="ARBA" id="ARBA00022806"/>
    </source>
</evidence>
<evidence type="ECO:0000259" key="7">
    <source>
        <dbReference type="SMART" id="SM00382"/>
    </source>
</evidence>